<evidence type="ECO:0000256" key="2">
    <source>
        <dbReference type="ARBA" id="ARBA00022723"/>
    </source>
</evidence>
<feature type="region of interest" description="Disordered" evidence="8">
    <location>
        <begin position="195"/>
        <end position="217"/>
    </location>
</feature>
<feature type="compositionally biased region" description="Polar residues" evidence="8">
    <location>
        <begin position="1008"/>
        <end position="1040"/>
    </location>
</feature>
<evidence type="ECO:0000256" key="6">
    <source>
        <dbReference type="ARBA" id="ARBA00023163"/>
    </source>
</evidence>
<evidence type="ECO:0000256" key="4">
    <source>
        <dbReference type="ARBA" id="ARBA00023015"/>
    </source>
</evidence>
<feature type="compositionally biased region" description="Low complexity" evidence="8">
    <location>
        <begin position="33"/>
        <end position="45"/>
    </location>
</feature>
<keyword evidence="5" id="KW-0238">DNA-binding</keyword>
<dbReference type="OrthoDB" id="39175at2759"/>
<keyword evidence="2" id="KW-0479">Metal-binding</keyword>
<dbReference type="SMART" id="SM00066">
    <property type="entry name" value="GAL4"/>
    <property type="match status" value="1"/>
</dbReference>
<evidence type="ECO:0000256" key="7">
    <source>
        <dbReference type="ARBA" id="ARBA00023242"/>
    </source>
</evidence>
<protein>
    <submittedName>
        <fullName evidence="9">Uncharacterized protein</fullName>
    </submittedName>
</protein>
<dbReference type="CDD" id="cd00067">
    <property type="entry name" value="GAL4"/>
    <property type="match status" value="1"/>
</dbReference>
<dbReference type="GO" id="GO:0008270">
    <property type="term" value="F:zinc ion binding"/>
    <property type="evidence" value="ECO:0007669"/>
    <property type="project" value="InterPro"/>
</dbReference>
<feature type="region of interest" description="Disordered" evidence="8">
    <location>
        <begin position="1003"/>
        <end position="1100"/>
    </location>
</feature>
<dbReference type="SUPFAM" id="SSF57701">
    <property type="entry name" value="Zn2/Cys6 DNA-binding domain"/>
    <property type="match status" value="1"/>
</dbReference>
<dbReference type="CDD" id="cd12148">
    <property type="entry name" value="fungal_TF_MHR"/>
    <property type="match status" value="1"/>
</dbReference>
<dbReference type="InterPro" id="IPR007219">
    <property type="entry name" value="XnlR_reg_dom"/>
</dbReference>
<keyword evidence="10" id="KW-1185">Reference proteome</keyword>
<reference evidence="9" key="2">
    <citation type="journal article" date="2022" name="Elife">
        <title>Obligate sexual reproduction of a homothallic fungus closely related to the Cryptococcus pathogenic species complex.</title>
        <authorList>
            <person name="Passer A.R."/>
            <person name="Clancey S.A."/>
            <person name="Shea T."/>
            <person name="David-Palma M."/>
            <person name="Averette A.F."/>
            <person name="Boekhout T."/>
            <person name="Porcel B.M."/>
            <person name="Nowrousian M."/>
            <person name="Cuomo C.A."/>
            <person name="Sun S."/>
            <person name="Heitman J."/>
            <person name="Coelho M.A."/>
        </authorList>
    </citation>
    <scope>NUCLEOTIDE SEQUENCE</scope>
    <source>
        <strain evidence="9">CBS 7841</strain>
    </source>
</reference>
<reference evidence="9" key="3">
    <citation type="submission" date="2024-01" db="EMBL/GenBank/DDBJ databases">
        <authorList>
            <person name="Coelho M.A."/>
            <person name="David-Palma M."/>
            <person name="Shea T."/>
            <person name="Sun S."/>
            <person name="Cuomo C.A."/>
            <person name="Heitman J."/>
        </authorList>
    </citation>
    <scope>NUCLEOTIDE SEQUENCE</scope>
    <source>
        <strain evidence="9">CBS 7841</strain>
    </source>
</reference>
<evidence type="ECO:0000256" key="3">
    <source>
        <dbReference type="ARBA" id="ARBA00022833"/>
    </source>
</evidence>
<dbReference type="KEGG" id="cdep:91084588"/>
<feature type="compositionally biased region" description="Basic and acidic residues" evidence="8">
    <location>
        <begin position="159"/>
        <end position="176"/>
    </location>
</feature>
<dbReference type="EMBL" id="CP143784">
    <property type="protein sequence ID" value="WVN85227.1"/>
    <property type="molecule type" value="Genomic_DNA"/>
</dbReference>
<feature type="region of interest" description="Disordered" evidence="8">
    <location>
        <begin position="292"/>
        <end position="356"/>
    </location>
</feature>
<dbReference type="SMART" id="SM00906">
    <property type="entry name" value="Fungal_trans"/>
    <property type="match status" value="1"/>
</dbReference>
<dbReference type="PANTHER" id="PTHR31313:SF81">
    <property type="entry name" value="TY1 ENHANCER ACTIVATOR"/>
    <property type="match status" value="1"/>
</dbReference>
<dbReference type="Pfam" id="PF04082">
    <property type="entry name" value="Fungal_trans"/>
    <property type="match status" value="1"/>
</dbReference>
<sequence length="1100" mass="121339">MPAYVHSGSLTAPPPLDGIVHVDTANVPHHAPGSRQASGSSGGQSDVANVLKKNQACLQCRRRKLKCDAARPHCSTCIRSYRHVLRTSAKSNPVLCCDYDDSVHLANGSEAAEEQARRHGSNAYKERQKKSVSPSAADGNDDDKEARDNTGNGKKKRKAIGEGRRKRKEDDFEKERDRLTKKIEELQIMLATKQVEGVPRSSADKTSAPWTGSSLFSDQSATTPNTFFNLFTTSNHQRPIIDNQVSNGNAMWGNSSAALDTTDLLAQIHSQATHVNHLVNLGVGQDFSSFMGQLPPMPGDLSRRSSQLNDNSPGNMTSGDSSAGPNILSPSELFNFSPADTTNQWSNLPCDQPPDHSLDLMDAKVEPHKQDWRGVEGFETINASAFMAQTHSTASHVTNICRSGGNVAAAATKSSTEARVPTSDIPIEMETDMGGLQAGLDAVMQQQLLMDIFWPGWPAKLPEPNVVHELIEIFFDLVPNVPRILHRARFLARMTLPPTHSNFPHSSLIHAICAIAATWCDPGIYIKSTRDRQWAKNEESTNIRRDSGSKTTGDFGLRQITFAKEAVRCGLDTGDRLFDVVRAMIILSRVFIDDARMLECWAYIGLVARMILPLGLSVRSAELSLKSIMLPPPIDALEREERRSTVWMAMYHDTIAGAASGWGSSMSLDELTVGLPVSLEDYELETENINPNPQDIESPDLYLKHPVVDSFVMVAKAIILLNRANKFVRRWKNRRLQPNDDLDGLEKPEHKELVNAITCFQMSFPSSLRNVCKLTPRGKLDNDLIAAHLIPHATIICLYEPFADLDDLSDQPTQRLANACQAVVNIVQQLASAVGGDADRLASVMHSSISVCLVTVARTSLLFLRHALNAGNAASAETYRMDCEMIRLTLSHYGMKFKIGQHHAQLLEYFLDRIINPTFEKLKAHYPDHPRPEAPGLIEGSDMGWHAQITLDIKRGFWRTPKPSPSYTKPPVRSSFSTIPVTYSDPSFPCFFKINPYYPQQAPHVQEKSTAGTSSFRSTPDSNGSNQTIEITQGNVSSASGELRDANMESSSGSGTPIKLAELQEQGNTLWHDQFLHSHTENINSSQAPTQPSKLIRDDQ</sequence>
<evidence type="ECO:0000256" key="5">
    <source>
        <dbReference type="ARBA" id="ARBA00023125"/>
    </source>
</evidence>
<evidence type="ECO:0000313" key="10">
    <source>
        <dbReference type="Proteomes" id="UP000094043"/>
    </source>
</evidence>
<dbReference type="GO" id="GO:0003677">
    <property type="term" value="F:DNA binding"/>
    <property type="evidence" value="ECO:0007669"/>
    <property type="project" value="UniProtKB-KW"/>
</dbReference>
<name>A0A1E3I0C0_9TREE</name>
<dbReference type="GO" id="GO:0000981">
    <property type="term" value="F:DNA-binding transcription factor activity, RNA polymerase II-specific"/>
    <property type="evidence" value="ECO:0007669"/>
    <property type="project" value="InterPro"/>
</dbReference>
<evidence type="ECO:0000256" key="1">
    <source>
        <dbReference type="ARBA" id="ARBA00004123"/>
    </source>
</evidence>
<feature type="region of interest" description="Disordered" evidence="8">
    <location>
        <begin position="110"/>
        <end position="176"/>
    </location>
</feature>
<dbReference type="InterPro" id="IPR036864">
    <property type="entry name" value="Zn2-C6_fun-type_DNA-bd_sf"/>
</dbReference>
<evidence type="ECO:0000256" key="8">
    <source>
        <dbReference type="SAM" id="MobiDB-lite"/>
    </source>
</evidence>
<comment type="subcellular location">
    <subcellularLocation>
        <location evidence="1">Nucleus</location>
    </subcellularLocation>
</comment>
<keyword evidence="7" id="KW-0539">Nucleus</keyword>
<dbReference type="GeneID" id="91084588"/>
<reference evidence="9" key="1">
    <citation type="submission" date="2016-06" db="EMBL/GenBank/DDBJ databases">
        <authorList>
            <person name="Cuomo C."/>
            <person name="Litvintseva A."/>
            <person name="Heitman J."/>
            <person name="Chen Y."/>
            <person name="Sun S."/>
            <person name="Springer D."/>
            <person name="Dromer F."/>
            <person name="Young S."/>
            <person name="Zeng Q."/>
            <person name="Chapman S."/>
            <person name="Gujja S."/>
            <person name="Saif S."/>
            <person name="Birren B."/>
        </authorList>
    </citation>
    <scope>NUCLEOTIDE SEQUENCE</scope>
    <source>
        <strain evidence="9">CBS 7841</strain>
    </source>
</reference>
<proteinExistence type="predicted"/>
<dbReference type="InterPro" id="IPR051615">
    <property type="entry name" value="Transcr_Regulatory_Elem"/>
</dbReference>
<keyword evidence="4" id="KW-0805">Transcription regulation</keyword>
<keyword evidence="3" id="KW-0862">Zinc</keyword>
<dbReference type="GO" id="GO:0005634">
    <property type="term" value="C:nucleus"/>
    <property type="evidence" value="ECO:0007669"/>
    <property type="project" value="UniProtKB-SubCell"/>
</dbReference>
<dbReference type="RefSeq" id="XP_066065928.1">
    <property type="nucleotide sequence ID" value="XM_066209831.1"/>
</dbReference>
<keyword evidence="6" id="KW-0804">Transcription</keyword>
<dbReference type="Pfam" id="PF00172">
    <property type="entry name" value="Zn_clus"/>
    <property type="match status" value="1"/>
</dbReference>
<evidence type="ECO:0000313" key="9">
    <source>
        <dbReference type="EMBL" id="WVN85227.1"/>
    </source>
</evidence>
<dbReference type="InterPro" id="IPR001138">
    <property type="entry name" value="Zn2Cys6_DnaBD"/>
</dbReference>
<feature type="compositionally biased region" description="Polar residues" evidence="8">
    <location>
        <begin position="1081"/>
        <end position="1093"/>
    </location>
</feature>
<feature type="region of interest" description="Disordered" evidence="8">
    <location>
        <begin position="25"/>
        <end position="46"/>
    </location>
</feature>
<accession>A0A1E3I0C0</accession>
<organism evidence="9 10">
    <name type="scientific">Cryptococcus depauperatus CBS 7841</name>
    <dbReference type="NCBI Taxonomy" id="1295531"/>
    <lineage>
        <taxon>Eukaryota</taxon>
        <taxon>Fungi</taxon>
        <taxon>Dikarya</taxon>
        <taxon>Basidiomycota</taxon>
        <taxon>Agaricomycotina</taxon>
        <taxon>Tremellomycetes</taxon>
        <taxon>Tremellales</taxon>
        <taxon>Cryptococcaceae</taxon>
        <taxon>Cryptococcus</taxon>
    </lineage>
</organism>
<dbReference type="VEuPathDB" id="FungiDB:L203_05757"/>
<dbReference type="PANTHER" id="PTHR31313">
    <property type="entry name" value="TY1 ENHANCER ACTIVATOR"/>
    <property type="match status" value="1"/>
</dbReference>
<dbReference type="Proteomes" id="UP000094043">
    <property type="component" value="Chromosome 1"/>
</dbReference>
<feature type="compositionally biased region" description="Polar residues" evidence="8">
    <location>
        <begin position="204"/>
        <end position="217"/>
    </location>
</feature>
<gene>
    <name evidence="9" type="ORF">L203_100372</name>
</gene>
<feature type="compositionally biased region" description="Polar residues" evidence="8">
    <location>
        <begin position="304"/>
        <end position="349"/>
    </location>
</feature>
<dbReference type="GO" id="GO:0006351">
    <property type="term" value="P:DNA-templated transcription"/>
    <property type="evidence" value="ECO:0007669"/>
    <property type="project" value="InterPro"/>
</dbReference>
<dbReference type="Gene3D" id="4.10.240.10">
    <property type="entry name" value="Zn(2)-C6 fungal-type DNA-binding domain"/>
    <property type="match status" value="1"/>
</dbReference>
<dbReference type="AlphaFoldDB" id="A0A1E3I0C0"/>
<dbReference type="PROSITE" id="PS50048">
    <property type="entry name" value="ZN2_CY6_FUNGAL_2"/>
    <property type="match status" value="1"/>
</dbReference>